<evidence type="ECO:0000256" key="2">
    <source>
        <dbReference type="SAM" id="SignalP"/>
    </source>
</evidence>
<protein>
    <submittedName>
        <fullName evidence="3">Uncharacterized protein</fullName>
    </submittedName>
</protein>
<keyword evidence="2" id="KW-0732">Signal</keyword>
<organism evidence="3 4">
    <name type="scientific">Halomonas urumqiensis</name>
    <dbReference type="NCBI Taxonomy" id="1684789"/>
    <lineage>
        <taxon>Bacteria</taxon>
        <taxon>Pseudomonadati</taxon>
        <taxon>Pseudomonadota</taxon>
        <taxon>Gammaproteobacteria</taxon>
        <taxon>Oceanospirillales</taxon>
        <taxon>Halomonadaceae</taxon>
        <taxon>Halomonas</taxon>
    </lineage>
</organism>
<sequence length="81" mass="8836">MIMMRNLIRCMKDRAACVAVAMLSLTSGLAIAHPGHDAPTVHSHTGSPSMLAVIAIMLLGLAALVPLARVVIRRRRLRRQR</sequence>
<dbReference type="EMBL" id="PNRG01000029">
    <property type="protein sequence ID" value="PMR79291.1"/>
    <property type="molecule type" value="Genomic_DNA"/>
</dbReference>
<feature type="chain" id="PRO_5014905487" evidence="2">
    <location>
        <begin position="33"/>
        <end position="81"/>
    </location>
</feature>
<keyword evidence="1" id="KW-0472">Membrane</keyword>
<accession>A0A2N7UFU7</accession>
<keyword evidence="1" id="KW-1133">Transmembrane helix</keyword>
<dbReference type="RefSeq" id="WP_102588843.1">
    <property type="nucleotide sequence ID" value="NZ_BNAE01000001.1"/>
</dbReference>
<feature type="transmembrane region" description="Helical" evidence="1">
    <location>
        <begin position="48"/>
        <end position="72"/>
    </location>
</feature>
<gene>
    <name evidence="3" type="ORF">C1H70_13470</name>
</gene>
<dbReference type="Proteomes" id="UP000235547">
    <property type="component" value="Unassembled WGS sequence"/>
</dbReference>
<dbReference type="AlphaFoldDB" id="A0A2N7UFU7"/>
<evidence type="ECO:0000313" key="3">
    <source>
        <dbReference type="EMBL" id="PMR79291.1"/>
    </source>
</evidence>
<feature type="signal peptide" evidence="2">
    <location>
        <begin position="1"/>
        <end position="32"/>
    </location>
</feature>
<comment type="caution">
    <text evidence="3">The sequence shown here is derived from an EMBL/GenBank/DDBJ whole genome shotgun (WGS) entry which is preliminary data.</text>
</comment>
<reference evidence="3 4" key="1">
    <citation type="submission" date="2018-01" db="EMBL/GenBank/DDBJ databases">
        <title>Halomonas endophytica sp. nov., isolated from storage liquid in the stems of Populus euphratica.</title>
        <authorList>
            <person name="Chen C."/>
        </authorList>
    </citation>
    <scope>NUCLEOTIDE SEQUENCE [LARGE SCALE GENOMIC DNA]</scope>
    <source>
        <strain evidence="3 4">BZ-SZ-XJ27</strain>
    </source>
</reference>
<evidence type="ECO:0000256" key="1">
    <source>
        <dbReference type="SAM" id="Phobius"/>
    </source>
</evidence>
<keyword evidence="1" id="KW-0812">Transmembrane</keyword>
<evidence type="ECO:0000313" key="4">
    <source>
        <dbReference type="Proteomes" id="UP000235547"/>
    </source>
</evidence>
<keyword evidence="4" id="KW-1185">Reference proteome</keyword>
<name>A0A2N7UFU7_9GAMM</name>
<proteinExistence type="predicted"/>